<dbReference type="Pfam" id="PF10250">
    <property type="entry name" value="O-FucT"/>
    <property type="match status" value="1"/>
</dbReference>
<comment type="caution">
    <text evidence="16">The sequence shown here is derived from an EMBL/GenBank/DDBJ whole genome shotgun (WGS) entry which is preliminary data.</text>
</comment>
<dbReference type="OMA" id="FTPCVAP"/>
<dbReference type="GO" id="GO:0005737">
    <property type="term" value="C:cytoplasm"/>
    <property type="evidence" value="ECO:0000318"/>
    <property type="project" value="GO_Central"/>
</dbReference>
<keyword evidence="5 16" id="KW-0808">Transferase</keyword>
<sequence length="541" mass="61424">MQRRRVRHRIHALVRLVVTCAVTALTIGTLISVQVLFDDTSSSSAYSSSSFSPLSSESTSILVADPYTVYGRRKISGHNESGQMRSMQEFSPPQLSKVSHYLKLWKKPSNQDFIPCMNPSQTYSAPGESRGYLLVHTNGGLNQMRAGISDMVAIARIINATLVIPKLDKGSYWQDLSNFSDVFDEKHFTQYLYNDIKLIKKIPKKLKRVMKANKQFRSWSGVDYYHNVISSLWKNYKIIIASKSDSRLANNNLPLDIQRLRCRVFYEALRFAPQIEALGKLLVERMRSYGPYIALHLRYEKDMLAFSGCTYGLSAREADELTKLRENTTHWKVKDIDPYEQRIKGHCPLTPKEIGIFLSLMGYPPTTPIYIAAGEIYGGDNHMADLEARFPIILNKAKLASAEELAPFTNYATQMAALDYIVAVESDVFVPSYSGNMARAVEGHRRFLGHRKTISPDRRELVRLFDKIASQNGGDEHSLQQEMNLSSNKVIEIHRKRLGSPRKRKGPISGTKGTDRFRSEEPFYENPLPDCLCYKGPITSR</sequence>
<evidence type="ECO:0000256" key="2">
    <source>
        <dbReference type="ARBA" id="ARBA00004881"/>
    </source>
</evidence>
<dbReference type="GO" id="GO:0016757">
    <property type="term" value="F:glycosyltransferase activity"/>
    <property type="evidence" value="ECO:0007669"/>
    <property type="project" value="UniProtKB-KW"/>
</dbReference>
<evidence type="ECO:0000313" key="17">
    <source>
        <dbReference type="Proteomes" id="UP000036987"/>
    </source>
</evidence>
<protein>
    <recommendedName>
        <fullName evidence="13">O-fucosyltransferase family protein</fullName>
    </recommendedName>
</protein>
<evidence type="ECO:0000256" key="3">
    <source>
        <dbReference type="ARBA" id="ARBA00007737"/>
    </source>
</evidence>
<comment type="pathway">
    <text evidence="2">Glycan metabolism.</text>
</comment>
<evidence type="ECO:0000256" key="11">
    <source>
        <dbReference type="ARBA" id="ARBA00023253"/>
    </source>
</evidence>
<dbReference type="PANTHER" id="PTHR31741">
    <property type="entry name" value="OS02G0726500 PROTEIN-RELATED"/>
    <property type="match status" value="1"/>
</dbReference>
<evidence type="ECO:0000256" key="10">
    <source>
        <dbReference type="ARBA" id="ARBA00023180"/>
    </source>
</evidence>
<proteinExistence type="inferred from homology"/>
<evidence type="ECO:0000256" key="1">
    <source>
        <dbReference type="ARBA" id="ARBA00004606"/>
    </source>
</evidence>
<keyword evidence="6 15" id="KW-0812">Transmembrane</keyword>
<dbReference type="PIRSF" id="PIRSF009360">
    <property type="entry name" value="UCP009360"/>
    <property type="match status" value="1"/>
</dbReference>
<dbReference type="GO" id="GO:0016020">
    <property type="term" value="C:membrane"/>
    <property type="evidence" value="ECO:0007669"/>
    <property type="project" value="UniProtKB-SubCell"/>
</dbReference>
<dbReference type="EMBL" id="LFYR01000889">
    <property type="protein sequence ID" value="KMZ67690.1"/>
    <property type="molecule type" value="Genomic_DNA"/>
</dbReference>
<dbReference type="CDD" id="cd11299">
    <property type="entry name" value="O-FucT_plant"/>
    <property type="match status" value="1"/>
</dbReference>
<keyword evidence="8 15" id="KW-1133">Transmembrane helix</keyword>
<keyword evidence="4 16" id="KW-0328">Glycosyltransferase</keyword>
<name>A0A0K9PHJ3_ZOSMR</name>
<accession>A0A0K9PHJ3</accession>
<evidence type="ECO:0000256" key="7">
    <source>
        <dbReference type="ARBA" id="ARBA00022968"/>
    </source>
</evidence>
<keyword evidence="7" id="KW-0735">Signal-anchor</keyword>
<comment type="similarity">
    <text evidence="3">Belongs to the glycosyltransferase GT106 family.</text>
</comment>
<evidence type="ECO:0000313" key="16">
    <source>
        <dbReference type="EMBL" id="KMZ67690.1"/>
    </source>
</evidence>
<evidence type="ECO:0000256" key="6">
    <source>
        <dbReference type="ARBA" id="ARBA00022692"/>
    </source>
</evidence>
<reference evidence="17" key="1">
    <citation type="journal article" date="2016" name="Nature">
        <title>The genome of the seagrass Zostera marina reveals angiosperm adaptation to the sea.</title>
        <authorList>
            <person name="Olsen J.L."/>
            <person name="Rouze P."/>
            <person name="Verhelst B."/>
            <person name="Lin Y.-C."/>
            <person name="Bayer T."/>
            <person name="Collen J."/>
            <person name="Dattolo E."/>
            <person name="De Paoli E."/>
            <person name="Dittami S."/>
            <person name="Maumus F."/>
            <person name="Michel G."/>
            <person name="Kersting A."/>
            <person name="Lauritano C."/>
            <person name="Lohaus R."/>
            <person name="Toepel M."/>
            <person name="Tonon T."/>
            <person name="Vanneste K."/>
            <person name="Amirebrahimi M."/>
            <person name="Brakel J."/>
            <person name="Bostroem C."/>
            <person name="Chovatia M."/>
            <person name="Grimwood J."/>
            <person name="Jenkins J.W."/>
            <person name="Jueterbock A."/>
            <person name="Mraz A."/>
            <person name="Stam W.T."/>
            <person name="Tice H."/>
            <person name="Bornberg-Bauer E."/>
            <person name="Green P.J."/>
            <person name="Pearson G.A."/>
            <person name="Procaccini G."/>
            <person name="Duarte C.M."/>
            <person name="Schmutz J."/>
            <person name="Reusch T.B.H."/>
            <person name="Van de Peer Y."/>
        </authorList>
    </citation>
    <scope>NUCLEOTIDE SEQUENCE [LARGE SCALE GENOMIC DNA]</scope>
    <source>
        <strain evidence="17">cv. Finnish</strain>
    </source>
</reference>
<keyword evidence="11" id="KW-0294">Fucose metabolism</keyword>
<dbReference type="Proteomes" id="UP000036987">
    <property type="component" value="Unassembled WGS sequence"/>
</dbReference>
<dbReference type="PANTHER" id="PTHR31741:SF1">
    <property type="entry name" value="O-FUCOSYLTRANSFERASE 7"/>
    <property type="match status" value="1"/>
</dbReference>
<dbReference type="OrthoDB" id="2012966at2759"/>
<evidence type="ECO:0000256" key="4">
    <source>
        <dbReference type="ARBA" id="ARBA00022676"/>
    </source>
</evidence>
<organism evidence="16 17">
    <name type="scientific">Zostera marina</name>
    <name type="common">Eelgrass</name>
    <dbReference type="NCBI Taxonomy" id="29655"/>
    <lineage>
        <taxon>Eukaryota</taxon>
        <taxon>Viridiplantae</taxon>
        <taxon>Streptophyta</taxon>
        <taxon>Embryophyta</taxon>
        <taxon>Tracheophyta</taxon>
        <taxon>Spermatophyta</taxon>
        <taxon>Magnoliopsida</taxon>
        <taxon>Liliopsida</taxon>
        <taxon>Zosteraceae</taxon>
        <taxon>Zostera</taxon>
    </lineage>
</organism>
<evidence type="ECO:0000256" key="14">
    <source>
        <dbReference type="SAM" id="MobiDB-lite"/>
    </source>
</evidence>
<evidence type="ECO:0000256" key="8">
    <source>
        <dbReference type="ARBA" id="ARBA00022989"/>
    </source>
</evidence>
<evidence type="ECO:0000256" key="15">
    <source>
        <dbReference type="SAM" id="Phobius"/>
    </source>
</evidence>
<gene>
    <name evidence="16" type="ORF">ZOSMA_25G00770</name>
</gene>
<keyword evidence="10" id="KW-0325">Glycoprotein</keyword>
<dbReference type="AlphaFoldDB" id="A0A0K9PHJ3"/>
<evidence type="ECO:0000256" key="12">
    <source>
        <dbReference type="ARBA" id="ARBA00023277"/>
    </source>
</evidence>
<dbReference type="GO" id="GO:0006004">
    <property type="term" value="P:fucose metabolic process"/>
    <property type="evidence" value="ECO:0007669"/>
    <property type="project" value="UniProtKB-KW"/>
</dbReference>
<evidence type="ECO:0000256" key="5">
    <source>
        <dbReference type="ARBA" id="ARBA00022679"/>
    </source>
</evidence>
<keyword evidence="12" id="KW-0119">Carbohydrate metabolism</keyword>
<keyword evidence="9 15" id="KW-0472">Membrane</keyword>
<evidence type="ECO:0000256" key="9">
    <source>
        <dbReference type="ARBA" id="ARBA00023136"/>
    </source>
</evidence>
<dbReference type="STRING" id="29655.A0A0K9PHJ3"/>
<evidence type="ECO:0000256" key="13">
    <source>
        <dbReference type="ARBA" id="ARBA00030350"/>
    </source>
</evidence>
<comment type="subcellular location">
    <subcellularLocation>
        <location evidence="1">Membrane</location>
        <topology evidence="1">Single-pass type II membrane protein</topology>
    </subcellularLocation>
</comment>
<feature type="transmembrane region" description="Helical" evidence="15">
    <location>
        <begin position="12"/>
        <end position="37"/>
    </location>
</feature>
<feature type="region of interest" description="Disordered" evidence="14">
    <location>
        <begin position="496"/>
        <end position="522"/>
    </location>
</feature>
<dbReference type="InterPro" id="IPR019378">
    <property type="entry name" value="GDP-Fuc_O-FucTrfase"/>
</dbReference>
<keyword evidence="17" id="KW-1185">Reference proteome</keyword>
<dbReference type="InterPro" id="IPR024709">
    <property type="entry name" value="FucosylTrfase_pln"/>
</dbReference>
<feature type="compositionally biased region" description="Basic residues" evidence="14">
    <location>
        <begin position="496"/>
        <end position="506"/>
    </location>
</feature>